<dbReference type="EMBL" id="LMWN01000008">
    <property type="protein sequence ID" value="KUN08423.1"/>
    <property type="molecule type" value="Genomic_DNA"/>
</dbReference>
<feature type="transmembrane region" description="Helical" evidence="7">
    <location>
        <begin position="27"/>
        <end position="47"/>
    </location>
</feature>
<dbReference type="RefSeq" id="WP_067119884.1">
    <property type="nucleotide sequence ID" value="NZ_JBFACD010000013.1"/>
</dbReference>
<feature type="transmembrane region" description="Helical" evidence="7">
    <location>
        <begin position="340"/>
        <end position="358"/>
    </location>
</feature>
<proteinExistence type="predicted"/>
<dbReference type="PANTHER" id="PTHR43370:SF1">
    <property type="entry name" value="GUANOSINE ABC TRANSPORTER PERMEASE PROTEIN NUPQ"/>
    <property type="match status" value="1"/>
</dbReference>
<dbReference type="InterPro" id="IPR001851">
    <property type="entry name" value="ABC_transp_permease"/>
</dbReference>
<evidence type="ECO:0000256" key="1">
    <source>
        <dbReference type="ARBA" id="ARBA00004651"/>
    </source>
</evidence>
<dbReference type="STRING" id="67386.AQI95_08620"/>
<feature type="transmembrane region" description="Helical" evidence="7">
    <location>
        <begin position="268"/>
        <end position="290"/>
    </location>
</feature>
<dbReference type="OrthoDB" id="9792579at2"/>
<evidence type="ECO:0000313" key="8">
    <source>
        <dbReference type="EMBL" id="KUN08423.1"/>
    </source>
</evidence>
<protein>
    <submittedName>
        <fullName evidence="8">ABC transporter permease</fullName>
    </submittedName>
</protein>
<evidence type="ECO:0000256" key="4">
    <source>
        <dbReference type="ARBA" id="ARBA00022989"/>
    </source>
</evidence>
<sequence>MTATMTDTPPPAAPKAGGAPQRSGRSLGQILMIVAGALLLLAAVRVITGSQDLDSAGQVSAALGLAVPIGLAGLAGLWSERAGVVNIGLEGMMILGTFGAGWIGWQTNPWLGLLMGIAFGVVGGLVHAVATVTFGVDHIVSGVAINLLALGATQYLAKLFFSGGAAANAGGNPKQSPPAASLPDVTVPGLSDGLQTIENHHWFLISDIAGILGGLITHLSVITVLAAVLFVASWWLLWRTPFGLRLRSCGENPTAAESLGVNVYSYKYAAVAVSGGLAGLGGAFLALVTSHTYLEGQTGGRGYIGLAAMIFGNWRPGGLAMGAGLFGYSDALQLRNGGTTVHALLLLLVVLLVALAGWKLYRKAMLQGVISLVMAGLILVWYLLTDTVPSDFVGATPYVVTLLVLSLSAQRLRMPKADGMRYRKGQGK</sequence>
<dbReference type="Proteomes" id="UP000053127">
    <property type="component" value="Unassembled WGS sequence"/>
</dbReference>
<feature type="transmembrane region" description="Helical" evidence="7">
    <location>
        <begin position="302"/>
        <end position="328"/>
    </location>
</feature>
<comment type="subcellular location">
    <subcellularLocation>
        <location evidence="1">Cell membrane</location>
        <topology evidence="1">Multi-pass membrane protein</topology>
    </subcellularLocation>
</comment>
<accession>A0A101PBG2</accession>
<feature type="region of interest" description="Disordered" evidence="6">
    <location>
        <begin position="1"/>
        <end position="21"/>
    </location>
</feature>
<keyword evidence="3 7" id="KW-0812">Transmembrane</keyword>
<dbReference type="GO" id="GO:0022857">
    <property type="term" value="F:transmembrane transporter activity"/>
    <property type="evidence" value="ECO:0007669"/>
    <property type="project" value="InterPro"/>
</dbReference>
<feature type="transmembrane region" description="Helical" evidence="7">
    <location>
        <begin position="84"/>
        <end position="103"/>
    </location>
</feature>
<evidence type="ECO:0000256" key="7">
    <source>
        <dbReference type="SAM" id="Phobius"/>
    </source>
</evidence>
<feature type="transmembrane region" description="Helical" evidence="7">
    <location>
        <begin position="59"/>
        <end position="78"/>
    </location>
</feature>
<keyword evidence="9" id="KW-1185">Reference proteome</keyword>
<feature type="transmembrane region" description="Helical" evidence="7">
    <location>
        <begin position="110"/>
        <end position="132"/>
    </location>
</feature>
<dbReference type="AlphaFoldDB" id="A0A101PBG2"/>
<feature type="transmembrane region" description="Helical" evidence="7">
    <location>
        <begin position="365"/>
        <end position="384"/>
    </location>
</feature>
<keyword evidence="2" id="KW-1003">Cell membrane</keyword>
<reference evidence="8 9" key="1">
    <citation type="submission" date="2015-10" db="EMBL/GenBank/DDBJ databases">
        <title>Draft genome sequence of Streptomyces yokosukanensis DSM 40224, type strain for the species Streptomyces yokosukanensis.</title>
        <authorList>
            <person name="Ruckert C."/>
            <person name="Winkler A."/>
            <person name="Kalinowski J."/>
            <person name="Kampfer P."/>
            <person name="Glaeser S."/>
        </authorList>
    </citation>
    <scope>NUCLEOTIDE SEQUENCE [LARGE SCALE GENOMIC DNA]</scope>
    <source>
        <strain evidence="8 9">DSM 40224</strain>
    </source>
</reference>
<organism evidence="8 9">
    <name type="scientific">Streptomyces yokosukanensis</name>
    <dbReference type="NCBI Taxonomy" id="67386"/>
    <lineage>
        <taxon>Bacteria</taxon>
        <taxon>Bacillati</taxon>
        <taxon>Actinomycetota</taxon>
        <taxon>Actinomycetes</taxon>
        <taxon>Kitasatosporales</taxon>
        <taxon>Streptomycetaceae</taxon>
        <taxon>Streptomyces</taxon>
    </lineage>
</organism>
<dbReference type="Pfam" id="PF02653">
    <property type="entry name" value="BPD_transp_2"/>
    <property type="match status" value="1"/>
</dbReference>
<dbReference type="PANTHER" id="PTHR43370">
    <property type="entry name" value="SUGAR ABC TRANSPORTER INTEGRAL MEMBRANE PROTEIN-RELATED"/>
    <property type="match status" value="1"/>
</dbReference>
<feature type="transmembrane region" description="Helical" evidence="7">
    <location>
        <begin position="211"/>
        <end position="237"/>
    </location>
</feature>
<gene>
    <name evidence="8" type="ORF">AQI95_08620</name>
</gene>
<evidence type="ECO:0000256" key="6">
    <source>
        <dbReference type="SAM" id="MobiDB-lite"/>
    </source>
</evidence>
<evidence type="ECO:0000256" key="5">
    <source>
        <dbReference type="ARBA" id="ARBA00023136"/>
    </source>
</evidence>
<dbReference type="CDD" id="cd06580">
    <property type="entry name" value="TM_PBP1_transp_TpRbsC_like"/>
    <property type="match status" value="1"/>
</dbReference>
<name>A0A101PBG2_9ACTN</name>
<evidence type="ECO:0000313" key="9">
    <source>
        <dbReference type="Proteomes" id="UP000053127"/>
    </source>
</evidence>
<evidence type="ECO:0000256" key="3">
    <source>
        <dbReference type="ARBA" id="ARBA00022692"/>
    </source>
</evidence>
<comment type="caution">
    <text evidence="8">The sequence shown here is derived from an EMBL/GenBank/DDBJ whole genome shotgun (WGS) entry which is preliminary data.</text>
</comment>
<evidence type="ECO:0000256" key="2">
    <source>
        <dbReference type="ARBA" id="ARBA00022475"/>
    </source>
</evidence>
<keyword evidence="5 7" id="KW-0472">Membrane</keyword>
<feature type="transmembrane region" description="Helical" evidence="7">
    <location>
        <begin position="138"/>
        <end position="157"/>
    </location>
</feature>
<keyword evidence="4 7" id="KW-1133">Transmembrane helix</keyword>
<feature type="transmembrane region" description="Helical" evidence="7">
    <location>
        <begin position="396"/>
        <end position="414"/>
    </location>
</feature>
<dbReference type="GO" id="GO:0005886">
    <property type="term" value="C:plasma membrane"/>
    <property type="evidence" value="ECO:0007669"/>
    <property type="project" value="UniProtKB-SubCell"/>
</dbReference>